<comment type="caution">
    <text evidence="2">The sequence shown here is derived from an EMBL/GenBank/DDBJ whole genome shotgun (WGS) entry which is preliminary data.</text>
</comment>
<organism evidence="2 3">
    <name type="scientific">Rhizobium meliloti</name>
    <name type="common">Ensifer meliloti</name>
    <name type="synonym">Sinorhizobium meliloti</name>
    <dbReference type="NCBI Taxonomy" id="382"/>
    <lineage>
        <taxon>Bacteria</taxon>
        <taxon>Pseudomonadati</taxon>
        <taxon>Pseudomonadota</taxon>
        <taxon>Alphaproteobacteria</taxon>
        <taxon>Hyphomicrobiales</taxon>
        <taxon>Rhizobiaceae</taxon>
        <taxon>Sinorhizobium/Ensifer group</taxon>
        <taxon>Sinorhizobium</taxon>
    </lineage>
</organism>
<feature type="compositionally biased region" description="Polar residues" evidence="1">
    <location>
        <begin position="62"/>
        <end position="71"/>
    </location>
</feature>
<dbReference type="AlphaFoldDB" id="A0AAW9THZ1"/>
<gene>
    <name evidence="2" type="ORF">GHK53_02540</name>
</gene>
<feature type="region of interest" description="Disordered" evidence="1">
    <location>
        <begin position="47"/>
        <end position="71"/>
    </location>
</feature>
<evidence type="ECO:0000313" key="2">
    <source>
        <dbReference type="EMBL" id="MQW31764.1"/>
    </source>
</evidence>
<evidence type="ECO:0000256" key="1">
    <source>
        <dbReference type="SAM" id="MobiDB-lite"/>
    </source>
</evidence>
<evidence type="ECO:0000313" key="3">
    <source>
        <dbReference type="Proteomes" id="UP000429484"/>
    </source>
</evidence>
<accession>A0AAW9THZ1</accession>
<sequence length="71" mass="8105">MPKRRRDLSVPSAAGRMSWIASFDHIFVPALDHDVFRSDRPRNMNVIDSNSLSGMRAENRTHFSSSRSKVC</sequence>
<protein>
    <submittedName>
        <fullName evidence="2">Uncharacterized protein</fullName>
    </submittedName>
</protein>
<dbReference type="EMBL" id="WISR01000030">
    <property type="protein sequence ID" value="MQW31764.1"/>
    <property type="molecule type" value="Genomic_DNA"/>
</dbReference>
<dbReference type="Proteomes" id="UP000429484">
    <property type="component" value="Unassembled WGS sequence"/>
</dbReference>
<name>A0AAW9THZ1_RHIML</name>
<proteinExistence type="predicted"/>
<reference evidence="2 3" key="1">
    <citation type="journal article" date="2013" name="Genome Biol.">
        <title>Comparative genomics of the core and accessory genomes of 48 Sinorhizobium strains comprising five genospecies.</title>
        <authorList>
            <person name="Sugawara M."/>
            <person name="Epstein B."/>
            <person name="Badgley B.D."/>
            <person name="Unno T."/>
            <person name="Xu L."/>
            <person name="Reese J."/>
            <person name="Gyaneshwar P."/>
            <person name="Denny R."/>
            <person name="Mudge J."/>
            <person name="Bharti A.K."/>
            <person name="Farmer A.D."/>
            <person name="May G.D."/>
            <person name="Woodward J.E."/>
            <person name="Medigue C."/>
            <person name="Vallenet D."/>
            <person name="Lajus A."/>
            <person name="Rouy Z."/>
            <person name="Martinez-Vaz B."/>
            <person name="Tiffin P."/>
            <person name="Young N.D."/>
            <person name="Sadowsky M.J."/>
        </authorList>
    </citation>
    <scope>NUCLEOTIDE SEQUENCE [LARGE SCALE GENOMIC DNA]</scope>
    <source>
        <strain evidence="2 3">N6B1</strain>
    </source>
</reference>